<sequence length="41" mass="4581">MVLISHSGSLIVFEKLIFNIISIIVENSLGCCPKAFRLRSM</sequence>
<reference evidence="1 2" key="1">
    <citation type="submission" date="2019-10" db="EMBL/GenBank/DDBJ databases">
        <authorList>
            <person name="Karimi E."/>
        </authorList>
    </citation>
    <scope>NUCLEOTIDE SEQUENCE [LARGE SCALE GENOMIC DNA]</scope>
    <source>
        <strain evidence="1">Maribacter sp. 151</strain>
    </source>
</reference>
<protein>
    <submittedName>
        <fullName evidence="1">Uncharacterized protein</fullName>
    </submittedName>
</protein>
<keyword evidence="2" id="KW-1185">Reference proteome</keyword>
<name>A0A653W9A2_9FLAO</name>
<dbReference type="AlphaFoldDB" id="A0A653W9A2"/>
<evidence type="ECO:0000313" key="1">
    <source>
        <dbReference type="EMBL" id="VXC08829.1"/>
    </source>
</evidence>
<accession>A0A653W9A2</accession>
<dbReference type="EMBL" id="CABWLR010000006">
    <property type="protein sequence ID" value="VXC08829.1"/>
    <property type="molecule type" value="Genomic_DNA"/>
</dbReference>
<evidence type="ECO:0000313" key="2">
    <source>
        <dbReference type="Proteomes" id="UP000430202"/>
    </source>
</evidence>
<organism evidence="1 2">
    <name type="scientific">Maribacter litoralis</name>
    <dbReference type="NCBI Taxonomy" id="2059726"/>
    <lineage>
        <taxon>Bacteria</taxon>
        <taxon>Pseudomonadati</taxon>
        <taxon>Bacteroidota</taxon>
        <taxon>Flavobacteriia</taxon>
        <taxon>Flavobacteriales</taxon>
        <taxon>Flavobacteriaceae</taxon>
        <taxon>Maribacter</taxon>
    </lineage>
</organism>
<proteinExistence type="predicted"/>
<gene>
    <name evidence="1" type="ORF">MARI151_60016</name>
</gene>
<dbReference type="Proteomes" id="UP000430202">
    <property type="component" value="Unassembled WGS sequence"/>
</dbReference>